<accession>A0ABD3L5G3</accession>
<dbReference type="AlphaFoldDB" id="A0ABD3L5G3"/>
<reference evidence="2 3" key="1">
    <citation type="submission" date="2024-11" db="EMBL/GenBank/DDBJ databases">
        <title>Chromosome-level genome assembly of Eucalyptus globulus Labill. provides insights into its genome evolution.</title>
        <authorList>
            <person name="Li X."/>
        </authorList>
    </citation>
    <scope>NUCLEOTIDE SEQUENCE [LARGE SCALE GENOMIC DNA]</scope>
    <source>
        <strain evidence="2">CL2024</strain>
        <tissue evidence="2">Fresh tender leaves</tissue>
    </source>
</reference>
<evidence type="ECO:0000313" key="3">
    <source>
        <dbReference type="Proteomes" id="UP001634007"/>
    </source>
</evidence>
<dbReference type="Proteomes" id="UP001634007">
    <property type="component" value="Unassembled WGS sequence"/>
</dbReference>
<dbReference type="EMBL" id="JBJKBG010000003">
    <property type="protein sequence ID" value="KAL3747091.1"/>
    <property type="molecule type" value="Genomic_DNA"/>
</dbReference>
<evidence type="ECO:0000256" key="1">
    <source>
        <dbReference type="SAM" id="SignalP"/>
    </source>
</evidence>
<organism evidence="2 3">
    <name type="scientific">Eucalyptus globulus</name>
    <name type="common">Tasmanian blue gum</name>
    <dbReference type="NCBI Taxonomy" id="34317"/>
    <lineage>
        <taxon>Eukaryota</taxon>
        <taxon>Viridiplantae</taxon>
        <taxon>Streptophyta</taxon>
        <taxon>Embryophyta</taxon>
        <taxon>Tracheophyta</taxon>
        <taxon>Spermatophyta</taxon>
        <taxon>Magnoliopsida</taxon>
        <taxon>eudicotyledons</taxon>
        <taxon>Gunneridae</taxon>
        <taxon>Pentapetalae</taxon>
        <taxon>rosids</taxon>
        <taxon>malvids</taxon>
        <taxon>Myrtales</taxon>
        <taxon>Myrtaceae</taxon>
        <taxon>Myrtoideae</taxon>
        <taxon>Eucalypteae</taxon>
        <taxon>Eucalyptus</taxon>
    </lineage>
</organism>
<keyword evidence="3" id="KW-1185">Reference proteome</keyword>
<keyword evidence="1" id="KW-0732">Signal</keyword>
<comment type="caution">
    <text evidence="2">The sequence shown here is derived from an EMBL/GenBank/DDBJ whole genome shotgun (WGS) entry which is preliminary data.</text>
</comment>
<sequence>MSRSSSLCCSARLLSILALFTSETLGLSPLRSQRNPKEAKVLVRLECGFGGADDANHGRLLDEGQAGLGTQREKVEKKRSMRIVKVWEESMANLARIAEFKAEELDVRMRCEYGHCARTDYEGRALIELILSFAGLTSSEVPSVGPQVGWSSFVV</sequence>
<feature type="signal peptide" evidence="1">
    <location>
        <begin position="1"/>
        <end position="26"/>
    </location>
</feature>
<name>A0ABD3L5G3_EUCGL</name>
<gene>
    <name evidence="2" type="ORF">ACJRO7_015948</name>
</gene>
<feature type="chain" id="PRO_5044760482" evidence="1">
    <location>
        <begin position="27"/>
        <end position="155"/>
    </location>
</feature>
<evidence type="ECO:0000313" key="2">
    <source>
        <dbReference type="EMBL" id="KAL3747091.1"/>
    </source>
</evidence>
<protein>
    <submittedName>
        <fullName evidence="2">Uncharacterized protein</fullName>
    </submittedName>
</protein>
<proteinExistence type="predicted"/>